<dbReference type="AlphaFoldDB" id="A0A7W7SLE5"/>
<name>A0A7W7SLE5_9ACTN</name>
<protein>
    <submittedName>
        <fullName evidence="3">Uncharacterized protein</fullName>
    </submittedName>
</protein>
<proteinExistence type="predicted"/>
<keyword evidence="2" id="KW-0812">Transmembrane</keyword>
<feature type="transmembrane region" description="Helical" evidence="2">
    <location>
        <begin position="12"/>
        <end position="35"/>
    </location>
</feature>
<evidence type="ECO:0000313" key="4">
    <source>
        <dbReference type="Proteomes" id="UP000578819"/>
    </source>
</evidence>
<feature type="region of interest" description="Disordered" evidence="1">
    <location>
        <begin position="83"/>
        <end position="108"/>
    </location>
</feature>
<dbReference type="EMBL" id="JACHJW010000001">
    <property type="protein sequence ID" value="MBB4956939.1"/>
    <property type="molecule type" value="Genomic_DNA"/>
</dbReference>
<keyword evidence="2" id="KW-1133">Transmembrane helix</keyword>
<feature type="region of interest" description="Disordered" evidence="1">
    <location>
        <begin position="40"/>
        <end position="62"/>
    </location>
</feature>
<accession>A0A7W7SLE5</accession>
<comment type="caution">
    <text evidence="3">The sequence shown here is derived from an EMBL/GenBank/DDBJ whole genome shotgun (WGS) entry which is preliminary data.</text>
</comment>
<keyword evidence="4" id="KW-1185">Reference proteome</keyword>
<reference evidence="3 4" key="1">
    <citation type="submission" date="2020-08" db="EMBL/GenBank/DDBJ databases">
        <title>Sequencing the genomes of 1000 actinobacteria strains.</title>
        <authorList>
            <person name="Klenk H.-P."/>
        </authorList>
    </citation>
    <scope>NUCLEOTIDE SEQUENCE [LARGE SCALE GENOMIC DNA]</scope>
    <source>
        <strain evidence="3 4">DSM 45886</strain>
    </source>
</reference>
<evidence type="ECO:0000256" key="2">
    <source>
        <dbReference type="SAM" id="Phobius"/>
    </source>
</evidence>
<evidence type="ECO:0000313" key="3">
    <source>
        <dbReference type="EMBL" id="MBB4956939.1"/>
    </source>
</evidence>
<dbReference type="RefSeq" id="WP_184532647.1">
    <property type="nucleotide sequence ID" value="NZ_JACHJW010000001.1"/>
</dbReference>
<gene>
    <name evidence="3" type="ORF">FHR38_000672</name>
</gene>
<keyword evidence="2" id="KW-0472">Membrane</keyword>
<feature type="compositionally biased region" description="Low complexity" evidence="1">
    <location>
        <begin position="93"/>
        <end position="107"/>
    </location>
</feature>
<organism evidence="3 4">
    <name type="scientific">Micromonospora polyrhachis</name>
    <dbReference type="NCBI Taxonomy" id="1282883"/>
    <lineage>
        <taxon>Bacteria</taxon>
        <taxon>Bacillati</taxon>
        <taxon>Actinomycetota</taxon>
        <taxon>Actinomycetes</taxon>
        <taxon>Micromonosporales</taxon>
        <taxon>Micromonosporaceae</taxon>
        <taxon>Micromonospora</taxon>
    </lineage>
</organism>
<dbReference type="Proteomes" id="UP000578819">
    <property type="component" value="Unassembled WGS sequence"/>
</dbReference>
<evidence type="ECO:0000256" key="1">
    <source>
        <dbReference type="SAM" id="MobiDB-lite"/>
    </source>
</evidence>
<sequence length="276" mass="28364">MTVEPQSRPRNGFAGGAILVLTMTIVLVVVLLVVMGQGTSPPPVEAGRAAPGQTPAVDTGAEPPTIPPDWLTLTPGVEVTQAPEATLPPDEPATPGHTGAPTPRTTASRSYGFTAVAGAGCAETATAGSVARYPASSPLVVMAGGWTGPGCSRSLFWSVPMSGAGDRSDTDIQVLWWFSTGTSATGSCEVWVYVPKAQREVDAAGKPTAYQVLRGRADATVVGTFTIDQTANRGSWVRAGSYRLERGQIAVRLLNQGTGAPGARHAAAQVQVGCAR</sequence>